<evidence type="ECO:0000313" key="1">
    <source>
        <dbReference type="EMBL" id="QJA99427.1"/>
    </source>
</evidence>
<protein>
    <submittedName>
        <fullName evidence="1">Uncharacterized protein</fullName>
    </submittedName>
</protein>
<dbReference type="EMBL" id="MT143649">
    <property type="protein sequence ID" value="QJA99427.1"/>
    <property type="molecule type" value="Genomic_DNA"/>
</dbReference>
<dbReference type="AlphaFoldDB" id="A0A6M3LVU6"/>
<proteinExistence type="predicted"/>
<gene>
    <name evidence="1" type="ORF">MM171A01060_0023</name>
    <name evidence="2" type="ORF">MM171B02234_0001</name>
</gene>
<organism evidence="1">
    <name type="scientific">viral metagenome</name>
    <dbReference type="NCBI Taxonomy" id="1070528"/>
    <lineage>
        <taxon>unclassified sequences</taxon>
        <taxon>metagenomes</taxon>
        <taxon>organismal metagenomes</taxon>
    </lineage>
</organism>
<evidence type="ECO:0000313" key="2">
    <source>
        <dbReference type="EMBL" id="QJB01628.1"/>
    </source>
</evidence>
<dbReference type="EMBL" id="MT143720">
    <property type="protein sequence ID" value="QJB01628.1"/>
    <property type="molecule type" value="Genomic_DNA"/>
</dbReference>
<name>A0A6M3LVU6_9ZZZZ</name>
<reference evidence="1" key="1">
    <citation type="submission" date="2020-03" db="EMBL/GenBank/DDBJ databases">
        <title>The deep terrestrial virosphere.</title>
        <authorList>
            <person name="Holmfeldt K."/>
            <person name="Nilsson E."/>
            <person name="Simone D."/>
            <person name="Lopez-Fernandez M."/>
            <person name="Wu X."/>
            <person name="de Brujin I."/>
            <person name="Lundin D."/>
            <person name="Andersson A."/>
            <person name="Bertilsson S."/>
            <person name="Dopson M."/>
        </authorList>
    </citation>
    <scope>NUCLEOTIDE SEQUENCE</scope>
    <source>
        <strain evidence="1">MM171A01060</strain>
        <strain evidence="2">MM171B02234</strain>
    </source>
</reference>
<sequence>MQCECENSNCQHGYKCCQEKATVKVYTTYGLFRMCRECAELMAATKYCRYTEPMKEVTSEV</sequence>
<accession>A0A6M3LVU6</accession>